<feature type="region of interest" description="Disordered" evidence="1">
    <location>
        <begin position="53"/>
        <end position="108"/>
    </location>
</feature>
<dbReference type="RefSeq" id="WP_219686777.1">
    <property type="nucleotide sequence ID" value="NZ_WMBF01000006.1"/>
</dbReference>
<keyword evidence="3" id="KW-1185">Reference proteome</keyword>
<feature type="compositionally biased region" description="Basic and acidic residues" evidence="1">
    <location>
        <begin position="143"/>
        <end position="163"/>
    </location>
</feature>
<protein>
    <submittedName>
        <fullName evidence="2">Uncharacterized protein</fullName>
    </submittedName>
</protein>
<reference evidence="2 3" key="1">
    <citation type="submission" date="2019-11" db="EMBL/GenBank/DDBJ databases">
        <authorList>
            <person name="Ay H."/>
        </authorList>
    </citation>
    <scope>NUCLEOTIDE SEQUENCE [LARGE SCALE GENOMIC DNA]</scope>
    <source>
        <strain evidence="2 3">BG9H</strain>
    </source>
</reference>
<accession>A0ABS6YFT9</accession>
<evidence type="ECO:0000313" key="3">
    <source>
        <dbReference type="Proteomes" id="UP001197114"/>
    </source>
</evidence>
<dbReference type="EMBL" id="WMBF01000006">
    <property type="protein sequence ID" value="MBW5420275.1"/>
    <property type="molecule type" value="Genomic_DNA"/>
</dbReference>
<name>A0ABS6YFT9_9ACTN</name>
<gene>
    <name evidence="2" type="ORF">GKQ77_01650</name>
</gene>
<dbReference type="Proteomes" id="UP001197114">
    <property type="component" value="Unassembled WGS sequence"/>
</dbReference>
<evidence type="ECO:0000256" key="1">
    <source>
        <dbReference type="SAM" id="MobiDB-lite"/>
    </source>
</evidence>
<comment type="caution">
    <text evidence="2">The sequence shown here is derived from an EMBL/GenBank/DDBJ whole genome shotgun (WGS) entry which is preliminary data.</text>
</comment>
<evidence type="ECO:0000313" key="2">
    <source>
        <dbReference type="EMBL" id="MBW5420275.1"/>
    </source>
</evidence>
<sequence length="163" mass="17660">MNRFRIEAPVRSYTGESVGVSFNKGTGFVDDSTKEGRAAIEYFRRQAYGIFPADEATEEDTEATSNPEADEALTNLGHGSAPSVGFGIGTPEQQPPVTPVDFDPSKRSQDEVIAYLDIADDDEVQRVKAAEAAGKNRRQIAAYERKTTPEPQKSGDDTKGQSA</sequence>
<proteinExistence type="predicted"/>
<feature type="region of interest" description="Disordered" evidence="1">
    <location>
        <begin position="130"/>
        <end position="163"/>
    </location>
</feature>
<organism evidence="2 3">
    <name type="scientific">Streptomyces anatolicus</name>
    <dbReference type="NCBI Taxonomy" id="2675858"/>
    <lineage>
        <taxon>Bacteria</taxon>
        <taxon>Bacillati</taxon>
        <taxon>Actinomycetota</taxon>
        <taxon>Actinomycetes</taxon>
        <taxon>Kitasatosporales</taxon>
        <taxon>Streptomycetaceae</taxon>
        <taxon>Streptomyces</taxon>
    </lineage>
</organism>